<dbReference type="GO" id="GO:0016020">
    <property type="term" value="C:membrane"/>
    <property type="evidence" value="ECO:0007669"/>
    <property type="project" value="InterPro"/>
</dbReference>
<evidence type="ECO:0000313" key="5">
    <source>
        <dbReference type="EMBL" id="CAD8215809.1"/>
    </source>
</evidence>
<accession>A0A7R9XLW6</accession>
<evidence type="ECO:0000256" key="2">
    <source>
        <dbReference type="SAM" id="Phobius"/>
    </source>
</evidence>
<feature type="chain" id="PRO_5030722586" description="EamA domain-containing protein" evidence="3">
    <location>
        <begin position="21"/>
        <end position="337"/>
    </location>
</feature>
<dbReference type="EMBL" id="HBDV01000141">
    <property type="protein sequence ID" value="CAD8215809.1"/>
    <property type="molecule type" value="Transcribed_RNA"/>
</dbReference>
<organism evidence="5">
    <name type="scientific">Polyblepharides amylifera</name>
    <dbReference type="NCBI Taxonomy" id="1486889"/>
    <lineage>
        <taxon>Eukaryota</taxon>
        <taxon>Viridiplantae</taxon>
        <taxon>Chlorophyta</taxon>
        <taxon>Pyramimonadophyceae</taxon>
        <taxon>Pyramimonadales</taxon>
        <taxon>Polyblepharidaceae</taxon>
        <taxon>Polyblepharides</taxon>
    </lineage>
</organism>
<dbReference type="InterPro" id="IPR037185">
    <property type="entry name" value="EmrE-like"/>
</dbReference>
<dbReference type="SUPFAM" id="SSF103481">
    <property type="entry name" value="Multidrug resistance efflux transporter EmrE"/>
    <property type="match status" value="1"/>
</dbReference>
<keyword evidence="3" id="KW-0732">Signal</keyword>
<gene>
    <name evidence="5" type="ORF">PAMY1081_LOCUS83</name>
</gene>
<feature type="transmembrane region" description="Helical" evidence="2">
    <location>
        <begin position="39"/>
        <end position="58"/>
    </location>
</feature>
<feature type="transmembrane region" description="Helical" evidence="2">
    <location>
        <begin position="271"/>
        <end position="289"/>
    </location>
</feature>
<keyword evidence="2" id="KW-0812">Transmembrane</keyword>
<feature type="transmembrane region" description="Helical" evidence="2">
    <location>
        <begin position="127"/>
        <end position="147"/>
    </location>
</feature>
<feature type="transmembrane region" description="Helical" evidence="2">
    <location>
        <begin position="159"/>
        <end position="180"/>
    </location>
</feature>
<feature type="signal peptide" evidence="3">
    <location>
        <begin position="1"/>
        <end position="20"/>
    </location>
</feature>
<feature type="transmembrane region" description="Helical" evidence="2">
    <location>
        <begin position="201"/>
        <end position="220"/>
    </location>
</feature>
<name>A0A7R9XLW6_9CHLO</name>
<reference evidence="5" key="1">
    <citation type="submission" date="2021-01" db="EMBL/GenBank/DDBJ databases">
        <authorList>
            <person name="Corre E."/>
            <person name="Pelletier E."/>
            <person name="Niang G."/>
            <person name="Scheremetjew M."/>
            <person name="Finn R."/>
            <person name="Kale V."/>
            <person name="Holt S."/>
            <person name="Cochrane G."/>
            <person name="Meng A."/>
            <person name="Brown T."/>
            <person name="Cohen L."/>
        </authorList>
    </citation>
    <scope>NUCLEOTIDE SEQUENCE</scope>
    <source>
        <strain evidence="5">CCMP720</strain>
    </source>
</reference>
<evidence type="ECO:0000256" key="1">
    <source>
        <dbReference type="ARBA" id="ARBA00007635"/>
    </source>
</evidence>
<feature type="transmembrane region" description="Helical" evidence="2">
    <location>
        <begin position="309"/>
        <end position="328"/>
    </location>
</feature>
<evidence type="ECO:0000259" key="4">
    <source>
        <dbReference type="Pfam" id="PF00892"/>
    </source>
</evidence>
<feature type="domain" description="EamA" evidence="4">
    <location>
        <begin position="8"/>
        <end position="140"/>
    </location>
</feature>
<feature type="transmembrane region" description="Helical" evidence="2">
    <location>
        <begin position="70"/>
        <end position="91"/>
    </location>
</feature>
<feature type="transmembrane region" description="Helical" evidence="2">
    <location>
        <begin position="97"/>
        <end position="118"/>
    </location>
</feature>
<evidence type="ECO:0000256" key="3">
    <source>
        <dbReference type="SAM" id="SignalP"/>
    </source>
</evidence>
<protein>
    <recommendedName>
        <fullName evidence="4">EamA domain-containing protein</fullName>
    </recommendedName>
</protein>
<sequence length="337" mass="35610">MKSSNEGLFFMFTSLCSGTALVLVTQVISKQGVHPSSQLAVWVQYVGHFITSTMQLQASPKKADCTRRQSIFKFSIGVCHVCAYLTVIIAMTKIGAAMYQIIYSSGLVWAAIVSRVVLGKVPSLQQGVAILIVTAGLVLNGVKMMAASAPSSGVPASDLLTGSLLTLFITLLFVLMPVLAELANKDLPPQKHLSSAEIGNTTARVGLVVLTVYMLVYTLPAWDSLVTQPLATTGTPLVTVVVWYLGSALLYSLHSHLFLETGRTCGAVGNGLVNAVRSASVVLIGAALFCAPEAQNLCLDQSKMITVSLLVLGGIVYTTAPAATYITAAKKDVKKTQ</sequence>
<comment type="similarity">
    <text evidence="1">Belongs to the drug/metabolite transporter (DMT) superfamily. Plant drug/metabolite exporter (P-DME) (TC 2.A.7.4) family.</text>
</comment>
<keyword evidence="2" id="KW-1133">Transmembrane helix</keyword>
<dbReference type="Pfam" id="PF00892">
    <property type="entry name" value="EamA"/>
    <property type="match status" value="1"/>
</dbReference>
<keyword evidence="2" id="KW-0472">Membrane</keyword>
<dbReference type="AlphaFoldDB" id="A0A7R9XLW6"/>
<dbReference type="InterPro" id="IPR000620">
    <property type="entry name" value="EamA_dom"/>
</dbReference>
<feature type="transmembrane region" description="Helical" evidence="2">
    <location>
        <begin position="240"/>
        <end position="259"/>
    </location>
</feature>
<proteinExistence type="inferred from homology"/>